<dbReference type="AlphaFoldDB" id="A0AAW1VE06"/>
<feature type="transmembrane region" description="Helical" evidence="2">
    <location>
        <begin position="23"/>
        <end position="43"/>
    </location>
</feature>
<evidence type="ECO:0000313" key="4">
    <source>
        <dbReference type="Proteomes" id="UP001431783"/>
    </source>
</evidence>
<feature type="region of interest" description="Disordered" evidence="1">
    <location>
        <begin position="174"/>
        <end position="204"/>
    </location>
</feature>
<evidence type="ECO:0000256" key="2">
    <source>
        <dbReference type="SAM" id="Phobius"/>
    </source>
</evidence>
<dbReference type="EMBL" id="JARQZJ010000130">
    <property type="protein sequence ID" value="KAK9891808.1"/>
    <property type="molecule type" value="Genomic_DNA"/>
</dbReference>
<dbReference type="Proteomes" id="UP001431783">
    <property type="component" value="Unassembled WGS sequence"/>
</dbReference>
<comment type="caution">
    <text evidence="3">The sequence shown here is derived from an EMBL/GenBank/DDBJ whole genome shotgun (WGS) entry which is preliminary data.</text>
</comment>
<keyword evidence="4" id="KW-1185">Reference proteome</keyword>
<keyword evidence="2" id="KW-1133">Transmembrane helix</keyword>
<name>A0AAW1VE06_9CUCU</name>
<protein>
    <submittedName>
        <fullName evidence="3">Uncharacterized protein</fullName>
    </submittedName>
</protein>
<keyword evidence="2" id="KW-0812">Transmembrane</keyword>
<accession>A0AAW1VE06</accession>
<evidence type="ECO:0000313" key="3">
    <source>
        <dbReference type="EMBL" id="KAK9891808.1"/>
    </source>
</evidence>
<keyword evidence="2" id="KW-0472">Membrane</keyword>
<reference evidence="3 4" key="1">
    <citation type="submission" date="2023-03" db="EMBL/GenBank/DDBJ databases">
        <title>Genome insight into feeding habits of ladybird beetles.</title>
        <authorList>
            <person name="Li H.-S."/>
            <person name="Huang Y.-H."/>
            <person name="Pang H."/>
        </authorList>
    </citation>
    <scope>NUCLEOTIDE SEQUENCE [LARGE SCALE GENOMIC DNA]</scope>
    <source>
        <strain evidence="3">SYSU_2023b</strain>
        <tissue evidence="3">Whole body</tissue>
    </source>
</reference>
<proteinExistence type="predicted"/>
<sequence length="281" mass="30953">MVNVIGLRGKKVGSITAAERGSLVKVVSVMSTSGIFFSALLLFPPKNMTQTLMKGAPLGSIGRCLEDVYGKSDSIGPLDRGRNKTVFTQFQPDVDSISDLTQTSELLGSAYLKCQTGAILYRYIHTVPILLFKCLFRHQRMKYLTEAVSHLRYCIDMVFLQTAESIKSIVHTGRSRGRARVRSGGQNIAKSSRTPRKSHNSTSSDSEFFVSLQSENYTAHTSPQTKMTLVAFFALKITSKIHMVKLGCSANHVGCGHTSNAQDATRGIIFLIFVSKFIPYL</sequence>
<gene>
    <name evidence="3" type="ORF">WA026_016603</name>
</gene>
<organism evidence="3 4">
    <name type="scientific">Henosepilachna vigintioctopunctata</name>
    <dbReference type="NCBI Taxonomy" id="420089"/>
    <lineage>
        <taxon>Eukaryota</taxon>
        <taxon>Metazoa</taxon>
        <taxon>Ecdysozoa</taxon>
        <taxon>Arthropoda</taxon>
        <taxon>Hexapoda</taxon>
        <taxon>Insecta</taxon>
        <taxon>Pterygota</taxon>
        <taxon>Neoptera</taxon>
        <taxon>Endopterygota</taxon>
        <taxon>Coleoptera</taxon>
        <taxon>Polyphaga</taxon>
        <taxon>Cucujiformia</taxon>
        <taxon>Coccinelloidea</taxon>
        <taxon>Coccinellidae</taxon>
        <taxon>Epilachninae</taxon>
        <taxon>Epilachnini</taxon>
        <taxon>Henosepilachna</taxon>
    </lineage>
</organism>
<evidence type="ECO:0000256" key="1">
    <source>
        <dbReference type="SAM" id="MobiDB-lite"/>
    </source>
</evidence>